<keyword evidence="2" id="KW-1185">Reference proteome</keyword>
<accession>A0A7Y6NSQ8</accession>
<dbReference type="InterPro" id="IPR045384">
    <property type="entry name" value="DUF6527"/>
</dbReference>
<evidence type="ECO:0000313" key="2">
    <source>
        <dbReference type="Proteomes" id="UP000529637"/>
    </source>
</evidence>
<dbReference type="EMBL" id="JABWMJ010000015">
    <property type="protein sequence ID" value="NUZ08624.1"/>
    <property type="molecule type" value="Genomic_DNA"/>
</dbReference>
<dbReference type="Pfam" id="PF20137">
    <property type="entry name" value="BubE"/>
    <property type="match status" value="1"/>
</dbReference>
<organism evidence="1 2">
    <name type="scientific">Piscinibacter koreensis</name>
    <dbReference type="NCBI Taxonomy" id="2742824"/>
    <lineage>
        <taxon>Bacteria</taxon>
        <taxon>Pseudomonadati</taxon>
        <taxon>Pseudomonadota</taxon>
        <taxon>Betaproteobacteria</taxon>
        <taxon>Burkholderiales</taxon>
        <taxon>Sphaerotilaceae</taxon>
        <taxon>Piscinibacter</taxon>
    </lineage>
</organism>
<comment type="caution">
    <text evidence="1">The sequence shown here is derived from an EMBL/GenBank/DDBJ whole genome shotgun (WGS) entry which is preliminary data.</text>
</comment>
<sequence length="118" mass="13293">MSWKLALPSWIRRLTLGTARYRWERVEDTPDEPSPGVVYLIGDGPEAWSAAMVCPCGCQALVSLSLIPTDRPRWKANVNPAGEISLHPSVWRKRGCRSHYSVIRGRIVWARGRARAPD</sequence>
<proteinExistence type="predicted"/>
<dbReference type="Proteomes" id="UP000529637">
    <property type="component" value="Unassembled WGS sequence"/>
</dbReference>
<dbReference type="RefSeq" id="WP_176071488.1">
    <property type="nucleotide sequence ID" value="NZ_JABWMJ010000015.1"/>
</dbReference>
<gene>
    <name evidence="1" type="ORF">HQN59_23040</name>
</gene>
<protein>
    <submittedName>
        <fullName evidence="1">Uncharacterized protein</fullName>
    </submittedName>
</protein>
<reference evidence="1 2" key="1">
    <citation type="submission" date="2020-06" db="EMBL/GenBank/DDBJ databases">
        <title>Schlegella sp. ID0723 isolated from air conditioner.</title>
        <authorList>
            <person name="Kim D.Y."/>
            <person name="Kim D.-U."/>
        </authorList>
    </citation>
    <scope>NUCLEOTIDE SEQUENCE [LARGE SCALE GENOMIC DNA]</scope>
    <source>
        <strain evidence="1 2">ID0723</strain>
    </source>
</reference>
<evidence type="ECO:0000313" key="1">
    <source>
        <dbReference type="EMBL" id="NUZ08624.1"/>
    </source>
</evidence>
<name>A0A7Y6NSQ8_9BURK</name>
<dbReference type="AlphaFoldDB" id="A0A7Y6NSQ8"/>